<evidence type="ECO:0000256" key="1">
    <source>
        <dbReference type="SAM" id="Phobius"/>
    </source>
</evidence>
<feature type="transmembrane region" description="Helical" evidence="1">
    <location>
        <begin position="101"/>
        <end position="119"/>
    </location>
</feature>
<feature type="transmembrane region" description="Helical" evidence="1">
    <location>
        <begin position="139"/>
        <end position="159"/>
    </location>
</feature>
<feature type="transmembrane region" description="Helical" evidence="1">
    <location>
        <begin position="213"/>
        <end position="231"/>
    </location>
</feature>
<name>A0A5C6UL34_9SPHN</name>
<proteinExistence type="predicted"/>
<evidence type="ECO:0000313" key="3">
    <source>
        <dbReference type="Proteomes" id="UP000321250"/>
    </source>
</evidence>
<sequence length="239" mass="24713">MVRRLLILGMVAGVLAGLAAALFARLAIEPSVDLAIAFEAARDAMPGMVHADEPELVSRAVQKGTGLLVAATCYGAALGGIFALVFAALHARVLHGGARVASAWLALAGFVTIALIPALKYPPNPPAVGFHETIQLRTAAFFGCIAVSLVLAAAAVRLAQRLRGRLGSFDAGLAAVVAYGAAMTIVALALPTIDEVPADFPATLLWTFRTGALATQAVLWAVLALVFGRAAERLLRDAR</sequence>
<protein>
    <submittedName>
        <fullName evidence="2">CbtA family protein</fullName>
    </submittedName>
</protein>
<dbReference type="InterPro" id="IPR012666">
    <property type="entry name" value="CbtA_put"/>
</dbReference>
<feature type="transmembrane region" description="Helical" evidence="1">
    <location>
        <begin position="171"/>
        <end position="193"/>
    </location>
</feature>
<keyword evidence="3" id="KW-1185">Reference proteome</keyword>
<keyword evidence="1" id="KW-1133">Transmembrane helix</keyword>
<dbReference type="AlphaFoldDB" id="A0A5C6UL34"/>
<keyword evidence="1" id="KW-0472">Membrane</keyword>
<keyword evidence="1" id="KW-0812">Transmembrane</keyword>
<accession>A0A5C6UL34</accession>
<feature type="transmembrane region" description="Helical" evidence="1">
    <location>
        <begin position="67"/>
        <end position="89"/>
    </location>
</feature>
<dbReference type="Pfam" id="PF09490">
    <property type="entry name" value="CbtA"/>
    <property type="match status" value="1"/>
</dbReference>
<dbReference type="Proteomes" id="UP000321250">
    <property type="component" value="Unassembled WGS sequence"/>
</dbReference>
<reference evidence="2 3" key="1">
    <citation type="journal article" date="2013" name="Antonie Van Leeuwenhoek">
        <title>Sphingomonas ginsenosidivorax sp. nov., with the ability to transform ginsenosides.</title>
        <authorList>
            <person name="Jin X.F."/>
            <person name="Kim J.K."/>
            <person name="Liu Q.M."/>
            <person name="Kang M.S."/>
            <person name="He D."/>
            <person name="Jin F.X."/>
            <person name="Kim S.C."/>
            <person name="Im W.T."/>
        </authorList>
    </citation>
    <scope>NUCLEOTIDE SEQUENCE [LARGE SCALE GENOMIC DNA]</scope>
    <source>
        <strain evidence="2 3">KHI67</strain>
    </source>
</reference>
<dbReference type="OrthoDB" id="6851830at2"/>
<gene>
    <name evidence="2" type="ORF">FSB78_09485</name>
</gene>
<evidence type="ECO:0000313" key="2">
    <source>
        <dbReference type="EMBL" id="TXC72856.1"/>
    </source>
</evidence>
<comment type="caution">
    <text evidence="2">The sequence shown here is derived from an EMBL/GenBank/DDBJ whole genome shotgun (WGS) entry which is preliminary data.</text>
</comment>
<dbReference type="EMBL" id="VOQR01000001">
    <property type="protein sequence ID" value="TXC72856.1"/>
    <property type="molecule type" value="Genomic_DNA"/>
</dbReference>
<organism evidence="2 3">
    <name type="scientific">Sphingomonas ginsenosidivorax</name>
    <dbReference type="NCBI Taxonomy" id="862135"/>
    <lineage>
        <taxon>Bacteria</taxon>
        <taxon>Pseudomonadati</taxon>
        <taxon>Pseudomonadota</taxon>
        <taxon>Alphaproteobacteria</taxon>
        <taxon>Sphingomonadales</taxon>
        <taxon>Sphingomonadaceae</taxon>
        <taxon>Sphingomonas</taxon>
    </lineage>
</organism>